<sequence length="195" mass="22645">MITSQQAQDIVLNHCHSSLCDERFAIYFCELSPKQDFWIIRCNSERYIIYNQLEHCYVGVNAYLVNTSSGKIDIVGSGESVEDFLQDIYDAQTADSQFYLLRPTFSKDNKIALLNLKHWLECGYTDIINLLTINRSWFTGKHRNLQHVQALLNKRNIETEIVLVDKTEHAILVDNSIWFEEDIKKELRKVIGIGV</sequence>
<evidence type="ECO:0000313" key="2">
    <source>
        <dbReference type="Proteomes" id="UP000614721"/>
    </source>
</evidence>
<gene>
    <name evidence="1" type="ORF">I4902_02410</name>
</gene>
<keyword evidence="2" id="KW-1185">Reference proteome</keyword>
<proteinExistence type="predicted"/>
<protein>
    <submittedName>
        <fullName evidence="1">Uncharacterized protein</fullName>
    </submittedName>
</protein>
<dbReference type="EMBL" id="JADSJP010000003">
    <property type="protein sequence ID" value="MBG2878118.1"/>
    <property type="molecule type" value="Genomic_DNA"/>
</dbReference>
<accession>A0ABS0IQ61</accession>
<comment type="caution">
    <text evidence="1">The sequence shown here is derived from an EMBL/GenBank/DDBJ whole genome shotgun (WGS) entry which is preliminary data.</text>
</comment>
<reference evidence="1 2" key="1">
    <citation type="submission" date="2020-11" db="EMBL/GenBank/DDBJ databases">
        <title>Enhanced detection system for hospital associated transmission using whole genome sequencing surveillance.</title>
        <authorList>
            <person name="Harrison L.H."/>
            <person name="Van Tyne D."/>
            <person name="Marsh J.W."/>
            <person name="Griffith M.P."/>
            <person name="Snyder D.J."/>
            <person name="Cooper V.S."/>
            <person name="Mustapha M."/>
        </authorList>
    </citation>
    <scope>NUCLEOTIDE SEQUENCE [LARGE SCALE GENOMIC DNA]</scope>
    <source>
        <strain evidence="1 2">PR00075</strain>
    </source>
</reference>
<dbReference type="RefSeq" id="WP_196566279.1">
    <property type="nucleotide sequence ID" value="NZ_JADRYY010000004.1"/>
</dbReference>
<evidence type="ECO:0000313" key="1">
    <source>
        <dbReference type="EMBL" id="MBG2878118.1"/>
    </source>
</evidence>
<dbReference type="Proteomes" id="UP000614721">
    <property type="component" value="Unassembled WGS sequence"/>
</dbReference>
<name>A0ABS0IQ61_9GAMM</name>
<organism evidence="1 2">
    <name type="scientific">Proteus alimentorum</name>
    <dbReference type="NCBI Taxonomy" id="1973495"/>
    <lineage>
        <taxon>Bacteria</taxon>
        <taxon>Pseudomonadati</taxon>
        <taxon>Pseudomonadota</taxon>
        <taxon>Gammaproteobacteria</taxon>
        <taxon>Enterobacterales</taxon>
        <taxon>Morganellaceae</taxon>
        <taxon>Proteus</taxon>
    </lineage>
</organism>